<dbReference type="PANTHER" id="PTHR30203:SF33">
    <property type="entry name" value="BLR4455 PROTEIN"/>
    <property type="match status" value="1"/>
</dbReference>
<dbReference type="GO" id="GO:0015562">
    <property type="term" value="F:efflux transmembrane transporter activity"/>
    <property type="evidence" value="ECO:0007669"/>
    <property type="project" value="InterPro"/>
</dbReference>
<gene>
    <name evidence="3" type="ORF">FBZ90_111118</name>
</gene>
<evidence type="ECO:0000313" key="3">
    <source>
        <dbReference type="EMBL" id="TWB39121.1"/>
    </source>
</evidence>
<keyword evidence="2" id="KW-0732">Signal</keyword>
<organism evidence="3 4">
    <name type="scientific">Nitrospirillum amazonense</name>
    <dbReference type="NCBI Taxonomy" id="28077"/>
    <lineage>
        <taxon>Bacteria</taxon>
        <taxon>Pseudomonadati</taxon>
        <taxon>Pseudomonadota</taxon>
        <taxon>Alphaproteobacteria</taxon>
        <taxon>Rhodospirillales</taxon>
        <taxon>Azospirillaceae</taxon>
        <taxon>Nitrospirillum</taxon>
    </lineage>
</organism>
<dbReference type="InterPro" id="IPR010131">
    <property type="entry name" value="MdtP/NodT-like"/>
</dbReference>
<comment type="similarity">
    <text evidence="1 2">Belongs to the outer membrane factor (OMF) (TC 1.B.17) family.</text>
</comment>
<feature type="signal peptide" evidence="2">
    <location>
        <begin position="1"/>
        <end position="24"/>
    </location>
</feature>
<dbReference type="EMBL" id="VITR01000011">
    <property type="protein sequence ID" value="TWB39121.1"/>
    <property type="molecule type" value="Genomic_DNA"/>
</dbReference>
<proteinExistence type="inferred from homology"/>
<reference evidence="3 4" key="1">
    <citation type="submission" date="2019-06" db="EMBL/GenBank/DDBJ databases">
        <title>Genomic Encyclopedia of Type Strains, Phase IV (KMG-V): Genome sequencing to study the core and pangenomes of soil and plant-associated prokaryotes.</title>
        <authorList>
            <person name="Whitman W."/>
        </authorList>
    </citation>
    <scope>NUCLEOTIDE SEQUENCE [LARGE SCALE GENOMIC DNA]</scope>
    <source>
        <strain evidence="3 4">BR 11622</strain>
    </source>
</reference>
<protein>
    <submittedName>
        <fullName evidence="3">NodT family efflux transporter outer membrane factor (OMF) lipoprotein</fullName>
    </submittedName>
</protein>
<dbReference type="PROSITE" id="PS51257">
    <property type="entry name" value="PROKAR_LIPOPROTEIN"/>
    <property type="match status" value="1"/>
</dbReference>
<dbReference type="NCBIfam" id="TIGR01845">
    <property type="entry name" value="outer_NodT"/>
    <property type="match status" value="1"/>
</dbReference>
<name>A0A560GZ40_9PROT</name>
<dbReference type="Gene3D" id="2.20.200.10">
    <property type="entry name" value="Outer membrane efflux proteins (OEP)"/>
    <property type="match status" value="1"/>
</dbReference>
<keyword evidence="2 3" id="KW-0449">Lipoprotein</keyword>
<evidence type="ECO:0000256" key="1">
    <source>
        <dbReference type="ARBA" id="ARBA00007613"/>
    </source>
</evidence>
<dbReference type="OrthoDB" id="7181739at2"/>
<keyword evidence="2" id="KW-1134">Transmembrane beta strand</keyword>
<comment type="caution">
    <text evidence="3">The sequence shown here is derived from an EMBL/GenBank/DDBJ whole genome shotgun (WGS) entry which is preliminary data.</text>
</comment>
<dbReference type="AlphaFoldDB" id="A0A560GZ40"/>
<dbReference type="Gene3D" id="1.20.1600.10">
    <property type="entry name" value="Outer membrane efflux proteins (OEP)"/>
    <property type="match status" value="1"/>
</dbReference>
<keyword evidence="4" id="KW-1185">Reference proteome</keyword>
<keyword evidence="2" id="KW-0812">Transmembrane</keyword>
<feature type="chain" id="PRO_5022259091" evidence="2">
    <location>
        <begin position="25"/>
        <end position="492"/>
    </location>
</feature>
<dbReference type="GO" id="GO:0005886">
    <property type="term" value="C:plasma membrane"/>
    <property type="evidence" value="ECO:0007669"/>
    <property type="project" value="UniProtKB-SubCell"/>
</dbReference>
<keyword evidence="2" id="KW-0564">Palmitate</keyword>
<dbReference type="Pfam" id="PF02321">
    <property type="entry name" value="OEP"/>
    <property type="match status" value="2"/>
</dbReference>
<comment type="subcellular location">
    <subcellularLocation>
        <location evidence="2">Cell membrane</location>
        <topology evidence="2">Lipid-anchor</topology>
    </subcellularLocation>
</comment>
<dbReference type="RefSeq" id="WP_145734509.1">
    <property type="nucleotide sequence ID" value="NZ_VITR01000011.1"/>
</dbReference>
<sequence length="492" mass="50704">MRSAARRSLLIPGLCLVLAGCAVGPDFRQPDAPATTAYTPSPAPVPAKPGAAVGMAWWRGFGSPTLDAIIDKAASDNLTLVAAKARLRGVQEMANASAGRFWPQVDLEGGVARKRVNLVTFGMQGHSPIFYLYSVGATISYSLDLFGGDRRQVEADDAKAEAAAYRTAAAYVMVTGNTAVQAVTLAAASDAAQATAAAIDADREALAAARAGLAAGALPGTAVTAAEARLAQDEALLPDLRQRAAAAQNALAVLAGVAPADWRSPPLSLADLAAPANLPLSLPSQLVRQRPDIMAAEADLHAASAAVGVATANMFPRLQLTAGLEQAAASTALFWSSDSTQGGVAAGVVAPLFHGGALNAARHAAQADYEASTADYRQTVLTAFQQVGDILMALSHDGDALASAEHALAAAAEQRNRMRAAFDRGAVNRLALLAAERDWNLAGAQRATVLGRRWADVIGLYVAMGGDWRHWATQEATQAGDTAAPTPHTSLN</sequence>
<evidence type="ECO:0000256" key="2">
    <source>
        <dbReference type="RuleBase" id="RU362097"/>
    </source>
</evidence>
<dbReference type="Proteomes" id="UP000315751">
    <property type="component" value="Unassembled WGS sequence"/>
</dbReference>
<dbReference type="PANTHER" id="PTHR30203">
    <property type="entry name" value="OUTER MEMBRANE CATION EFFLUX PROTEIN"/>
    <property type="match status" value="1"/>
</dbReference>
<dbReference type="SUPFAM" id="SSF56954">
    <property type="entry name" value="Outer membrane efflux proteins (OEP)"/>
    <property type="match status" value="1"/>
</dbReference>
<evidence type="ECO:0000313" key="4">
    <source>
        <dbReference type="Proteomes" id="UP000315751"/>
    </source>
</evidence>
<keyword evidence="2" id="KW-0472">Membrane</keyword>
<dbReference type="InterPro" id="IPR003423">
    <property type="entry name" value="OMP_efflux"/>
</dbReference>
<accession>A0A560GZ40</accession>